<comment type="similarity">
    <text evidence="2">Belongs to the monovalent cation:proton antiporter 1 (CPA1) transporter (TC 2.A.36) family.</text>
</comment>
<gene>
    <name evidence="9" type="primary">LOC101851318</name>
</gene>
<keyword evidence="3 6" id="KW-0812">Transmembrane</keyword>
<accession>A0ABM1ADT2</accession>
<evidence type="ECO:0000256" key="4">
    <source>
        <dbReference type="ARBA" id="ARBA00022989"/>
    </source>
</evidence>
<evidence type="ECO:0000313" key="8">
    <source>
        <dbReference type="Proteomes" id="UP000694888"/>
    </source>
</evidence>
<proteinExistence type="inferred from homology"/>
<dbReference type="Proteomes" id="UP000694888">
    <property type="component" value="Unplaced"/>
</dbReference>
<sequence>SMALTVILTRAGLGLDPVALKRLSLVVLRLAFCPSIAEALVDGVAAHLILGFPWTWSFLLATVIQNKHTCLLFSSDLVWTLFKGPLEAVVGIIVGSLGGLVLWYLPQKSSKNLVLFRSVMLIGGGMLTIFGSKAVKWSGSGPLGCLSLAFVAAYGWREDYRDTGRKNPVEDVTGVLWMVFQPLLFGLIGAAVDISSLDPNTVGLGIAVLFMGLTVRLIVAFLTVLRTDLNLKERFFIPCSWFPKATVQAAIGAIAYDTAIDKGATELVPLGKKQQLEDAI</sequence>
<keyword evidence="4 6" id="KW-1133">Transmembrane helix</keyword>
<feature type="domain" description="Cation/H+ exchanger transmembrane" evidence="7">
    <location>
        <begin position="76"/>
        <end position="261"/>
    </location>
</feature>
<evidence type="ECO:0000259" key="7">
    <source>
        <dbReference type="Pfam" id="PF00999"/>
    </source>
</evidence>
<keyword evidence="5 6" id="KW-0472">Membrane</keyword>
<keyword evidence="8" id="KW-1185">Reference proteome</keyword>
<evidence type="ECO:0000256" key="3">
    <source>
        <dbReference type="ARBA" id="ARBA00022692"/>
    </source>
</evidence>
<evidence type="ECO:0000313" key="9">
    <source>
        <dbReference type="RefSeq" id="XP_012945768.2"/>
    </source>
</evidence>
<feature type="transmembrane region" description="Helical" evidence="6">
    <location>
        <begin position="84"/>
        <end position="105"/>
    </location>
</feature>
<comment type="subcellular location">
    <subcellularLocation>
        <location evidence="1">Membrane</location>
        <topology evidence="1">Multi-pass membrane protein</topology>
    </subcellularLocation>
</comment>
<dbReference type="PANTHER" id="PTHR31102:SF1">
    <property type="entry name" value="CATION_H+ EXCHANGER DOMAIN-CONTAINING PROTEIN"/>
    <property type="match status" value="1"/>
</dbReference>
<feature type="transmembrane region" description="Helical" evidence="6">
    <location>
        <begin position="204"/>
        <end position="225"/>
    </location>
</feature>
<evidence type="ECO:0000256" key="2">
    <source>
        <dbReference type="ARBA" id="ARBA00007367"/>
    </source>
</evidence>
<feature type="transmembrane region" description="Helical" evidence="6">
    <location>
        <begin position="137"/>
        <end position="155"/>
    </location>
</feature>
<evidence type="ECO:0000256" key="6">
    <source>
        <dbReference type="SAM" id="Phobius"/>
    </source>
</evidence>
<feature type="transmembrane region" description="Helical" evidence="6">
    <location>
        <begin position="112"/>
        <end position="131"/>
    </location>
</feature>
<feature type="transmembrane region" description="Helical" evidence="6">
    <location>
        <begin position="44"/>
        <end position="64"/>
    </location>
</feature>
<protein>
    <submittedName>
        <fullName evidence="9">Sodium/hydrogen exchanger 9B2-like</fullName>
    </submittedName>
</protein>
<organism evidence="8 9">
    <name type="scientific">Aplysia californica</name>
    <name type="common">California sea hare</name>
    <dbReference type="NCBI Taxonomy" id="6500"/>
    <lineage>
        <taxon>Eukaryota</taxon>
        <taxon>Metazoa</taxon>
        <taxon>Spiralia</taxon>
        <taxon>Lophotrochozoa</taxon>
        <taxon>Mollusca</taxon>
        <taxon>Gastropoda</taxon>
        <taxon>Heterobranchia</taxon>
        <taxon>Euthyneura</taxon>
        <taxon>Tectipleura</taxon>
        <taxon>Aplysiida</taxon>
        <taxon>Aplysioidea</taxon>
        <taxon>Aplysiidae</taxon>
        <taxon>Aplysia</taxon>
    </lineage>
</organism>
<feature type="non-terminal residue" evidence="9">
    <location>
        <position position="1"/>
    </location>
</feature>
<dbReference type="InterPro" id="IPR051843">
    <property type="entry name" value="CPA1_transporter"/>
</dbReference>
<feature type="transmembrane region" description="Helical" evidence="6">
    <location>
        <begin position="175"/>
        <end position="192"/>
    </location>
</feature>
<evidence type="ECO:0000256" key="1">
    <source>
        <dbReference type="ARBA" id="ARBA00004141"/>
    </source>
</evidence>
<evidence type="ECO:0000256" key="5">
    <source>
        <dbReference type="ARBA" id="ARBA00023136"/>
    </source>
</evidence>
<name>A0ABM1ADT2_APLCA</name>
<dbReference type="PANTHER" id="PTHR31102">
    <property type="match status" value="1"/>
</dbReference>
<dbReference type="GeneID" id="101851318"/>
<reference evidence="9" key="1">
    <citation type="submission" date="2025-08" db="UniProtKB">
        <authorList>
            <consortium name="RefSeq"/>
        </authorList>
    </citation>
    <scope>IDENTIFICATION</scope>
</reference>
<dbReference type="RefSeq" id="XP_012945768.2">
    <property type="nucleotide sequence ID" value="XM_013090314.2"/>
</dbReference>
<dbReference type="InterPro" id="IPR006153">
    <property type="entry name" value="Cation/H_exchanger_TM"/>
</dbReference>
<dbReference type="Pfam" id="PF00999">
    <property type="entry name" value="Na_H_Exchanger"/>
    <property type="match status" value="1"/>
</dbReference>